<proteinExistence type="predicted"/>
<reference evidence="1" key="1">
    <citation type="journal article" date="2017" name="Nature">
        <title>The sunflower genome provides insights into oil metabolism, flowering and Asterid evolution.</title>
        <authorList>
            <person name="Badouin H."/>
            <person name="Gouzy J."/>
            <person name="Grassa C.J."/>
            <person name="Murat F."/>
            <person name="Staton S.E."/>
            <person name="Cottret L."/>
            <person name="Lelandais-Briere C."/>
            <person name="Owens G.L."/>
            <person name="Carrere S."/>
            <person name="Mayjonade B."/>
            <person name="Legrand L."/>
            <person name="Gill N."/>
            <person name="Kane N.C."/>
            <person name="Bowers J.E."/>
            <person name="Hubner S."/>
            <person name="Bellec A."/>
            <person name="Berard A."/>
            <person name="Berges H."/>
            <person name="Blanchet N."/>
            <person name="Boniface M.C."/>
            <person name="Brunel D."/>
            <person name="Catrice O."/>
            <person name="Chaidir N."/>
            <person name="Claudel C."/>
            <person name="Donnadieu C."/>
            <person name="Faraut T."/>
            <person name="Fievet G."/>
            <person name="Helmstetter N."/>
            <person name="King M."/>
            <person name="Knapp S.J."/>
            <person name="Lai Z."/>
            <person name="Le Paslier M.C."/>
            <person name="Lippi Y."/>
            <person name="Lorenzon L."/>
            <person name="Mandel J.R."/>
            <person name="Marage G."/>
            <person name="Marchand G."/>
            <person name="Marquand E."/>
            <person name="Bret-Mestries E."/>
            <person name="Morien E."/>
            <person name="Nambeesan S."/>
            <person name="Nguyen T."/>
            <person name="Pegot-Espagnet P."/>
            <person name="Pouilly N."/>
            <person name="Raftis F."/>
            <person name="Sallet E."/>
            <person name="Schiex T."/>
            <person name="Thomas J."/>
            <person name="Vandecasteele C."/>
            <person name="Vares D."/>
            <person name="Vear F."/>
            <person name="Vautrin S."/>
            <person name="Crespi M."/>
            <person name="Mangin B."/>
            <person name="Burke J.M."/>
            <person name="Salse J."/>
            <person name="Munos S."/>
            <person name="Vincourt P."/>
            <person name="Rieseberg L.H."/>
            <person name="Langlade N.B."/>
        </authorList>
    </citation>
    <scope>NUCLEOTIDE SEQUENCE</scope>
    <source>
        <tissue evidence="1">Leaves</tissue>
    </source>
</reference>
<keyword evidence="2" id="KW-1185">Reference proteome</keyword>
<dbReference type="Gramene" id="mRNA:HanXRQr2_Chr01g0009881">
    <property type="protein sequence ID" value="CDS:HanXRQr2_Chr01g0009881.1"/>
    <property type="gene ID" value="HanXRQr2_Chr01g0009881"/>
</dbReference>
<reference evidence="1" key="2">
    <citation type="submission" date="2020-06" db="EMBL/GenBank/DDBJ databases">
        <title>Helianthus annuus Genome sequencing and assembly Release 2.</title>
        <authorList>
            <person name="Gouzy J."/>
            <person name="Langlade N."/>
            <person name="Munos S."/>
        </authorList>
    </citation>
    <scope>NUCLEOTIDE SEQUENCE</scope>
    <source>
        <tissue evidence="1">Leaves</tissue>
    </source>
</reference>
<gene>
    <name evidence="1" type="ORF">HanXRQr2_Chr01g0009881</name>
</gene>
<accession>A0A9K3JTM7</accession>
<evidence type="ECO:0000313" key="2">
    <source>
        <dbReference type="Proteomes" id="UP000215914"/>
    </source>
</evidence>
<dbReference type="Proteomes" id="UP000215914">
    <property type="component" value="Unassembled WGS sequence"/>
</dbReference>
<sequence length="99" mass="11181">MWWLKSYTKYGVSKTVVVEVLIYQNPVAVLDTATDELNKIRMLNPRDHINFSQEFDGPLFRFNRKRLDSHLSAISENPLVDNSKTASADLILGVKVSGG</sequence>
<protein>
    <submittedName>
        <fullName evidence="1">Uncharacterized protein</fullName>
    </submittedName>
</protein>
<evidence type="ECO:0000313" key="1">
    <source>
        <dbReference type="EMBL" id="KAF5821102.1"/>
    </source>
</evidence>
<organism evidence="1 2">
    <name type="scientific">Helianthus annuus</name>
    <name type="common">Common sunflower</name>
    <dbReference type="NCBI Taxonomy" id="4232"/>
    <lineage>
        <taxon>Eukaryota</taxon>
        <taxon>Viridiplantae</taxon>
        <taxon>Streptophyta</taxon>
        <taxon>Embryophyta</taxon>
        <taxon>Tracheophyta</taxon>
        <taxon>Spermatophyta</taxon>
        <taxon>Magnoliopsida</taxon>
        <taxon>eudicotyledons</taxon>
        <taxon>Gunneridae</taxon>
        <taxon>Pentapetalae</taxon>
        <taxon>asterids</taxon>
        <taxon>campanulids</taxon>
        <taxon>Asterales</taxon>
        <taxon>Asteraceae</taxon>
        <taxon>Asteroideae</taxon>
        <taxon>Heliantheae alliance</taxon>
        <taxon>Heliantheae</taxon>
        <taxon>Helianthus</taxon>
    </lineage>
</organism>
<name>A0A9K3JTM7_HELAN</name>
<comment type="caution">
    <text evidence="1">The sequence shown here is derived from an EMBL/GenBank/DDBJ whole genome shotgun (WGS) entry which is preliminary data.</text>
</comment>
<dbReference type="EMBL" id="MNCJ02000316">
    <property type="protein sequence ID" value="KAF5821102.1"/>
    <property type="molecule type" value="Genomic_DNA"/>
</dbReference>
<dbReference type="AlphaFoldDB" id="A0A9K3JTM7"/>